<dbReference type="Pfam" id="PF13384">
    <property type="entry name" value="HTH_23"/>
    <property type="match status" value="1"/>
</dbReference>
<reference evidence="1 2" key="1">
    <citation type="submission" date="2015-02" db="EMBL/GenBank/DDBJ databases">
        <title>Single-cell genomics of uncultivated deep-branching MTB reveals a conserved set of magnetosome genes.</title>
        <authorList>
            <person name="Kolinko S."/>
            <person name="Richter M."/>
            <person name="Glockner F.O."/>
            <person name="Brachmann A."/>
            <person name="Schuler D."/>
        </authorList>
    </citation>
    <scope>NUCLEOTIDE SEQUENCE [LARGE SCALE GENOMIC DNA]</scope>
    <source>
        <strain evidence="1">TM-1</strain>
    </source>
</reference>
<dbReference type="Proteomes" id="UP000033423">
    <property type="component" value="Unassembled WGS sequence"/>
</dbReference>
<accession>A0A0F3GYI9</accession>
<dbReference type="Gene3D" id="1.10.10.60">
    <property type="entry name" value="Homeodomain-like"/>
    <property type="match status" value="1"/>
</dbReference>
<evidence type="ECO:0000313" key="1">
    <source>
        <dbReference type="EMBL" id="KJU86902.1"/>
    </source>
</evidence>
<proteinExistence type="predicted"/>
<organism evidence="1 2">
    <name type="scientific">Candidatus Magnetobacterium bavaricum</name>
    <dbReference type="NCBI Taxonomy" id="29290"/>
    <lineage>
        <taxon>Bacteria</taxon>
        <taxon>Pseudomonadati</taxon>
        <taxon>Nitrospirota</taxon>
        <taxon>Thermodesulfovibrionia</taxon>
        <taxon>Thermodesulfovibrionales</taxon>
        <taxon>Candidatus Magnetobacteriaceae</taxon>
        <taxon>Candidatus Magnetobacterium</taxon>
    </lineage>
</organism>
<name>A0A0F3GYI9_9BACT</name>
<dbReference type="InterPro" id="IPR009057">
    <property type="entry name" value="Homeodomain-like_sf"/>
</dbReference>
<comment type="caution">
    <text evidence="1">The sequence shown here is derived from an EMBL/GenBank/DDBJ whole genome shotgun (WGS) entry which is preliminary data.</text>
</comment>
<dbReference type="AlphaFoldDB" id="A0A0F3GYI9"/>
<dbReference type="EMBL" id="LACI01000407">
    <property type="protein sequence ID" value="KJU86902.1"/>
    <property type="molecule type" value="Genomic_DNA"/>
</dbReference>
<sequence length="84" mass="9366">MAAIRVNLSDQEKKALELARLKRNSNIGERAFYVLLSSEGKGVRQIAIQTGVNKHTVRKWLKVYQKKGINGLNGIVPPGRPNVK</sequence>
<gene>
    <name evidence="1" type="ORF">MBAV_000904</name>
</gene>
<protein>
    <submittedName>
        <fullName evidence="1">Integrase protein</fullName>
    </submittedName>
</protein>
<keyword evidence="2" id="KW-1185">Reference proteome</keyword>
<feature type="non-terminal residue" evidence="1">
    <location>
        <position position="84"/>
    </location>
</feature>
<evidence type="ECO:0000313" key="2">
    <source>
        <dbReference type="Proteomes" id="UP000033423"/>
    </source>
</evidence>
<dbReference type="SUPFAM" id="SSF46689">
    <property type="entry name" value="Homeodomain-like"/>
    <property type="match status" value="1"/>
</dbReference>